<dbReference type="SMART" id="SM00342">
    <property type="entry name" value="HTH_ARAC"/>
    <property type="match status" value="1"/>
</dbReference>
<dbReference type="GO" id="GO:0003700">
    <property type="term" value="F:DNA-binding transcription factor activity"/>
    <property type="evidence" value="ECO:0007669"/>
    <property type="project" value="InterPro"/>
</dbReference>
<evidence type="ECO:0000256" key="1">
    <source>
        <dbReference type="ARBA" id="ARBA00023015"/>
    </source>
</evidence>
<keyword evidence="2" id="KW-0238">DNA-binding</keyword>
<dbReference type="InterPro" id="IPR018060">
    <property type="entry name" value="HTH_AraC"/>
</dbReference>
<dbReference type="PANTHER" id="PTHR43280:SF2">
    <property type="entry name" value="HTH-TYPE TRANSCRIPTIONAL REGULATOR EXSA"/>
    <property type="match status" value="1"/>
</dbReference>
<evidence type="ECO:0000313" key="5">
    <source>
        <dbReference type="EMBL" id="EKC78943.1"/>
    </source>
</evidence>
<organism evidence="5">
    <name type="scientific">human gut metagenome</name>
    <dbReference type="NCBI Taxonomy" id="408170"/>
    <lineage>
        <taxon>unclassified sequences</taxon>
        <taxon>metagenomes</taxon>
        <taxon>organismal metagenomes</taxon>
    </lineage>
</organism>
<feature type="non-terminal residue" evidence="5">
    <location>
        <position position="1"/>
    </location>
</feature>
<name>K1U9V0_9ZZZZ</name>
<keyword evidence="1" id="KW-0805">Transcription regulation</keyword>
<feature type="domain" description="HTH araC/xylS-type" evidence="4">
    <location>
        <begin position="23"/>
        <end position="126"/>
    </location>
</feature>
<comment type="caution">
    <text evidence="5">The sequence shown here is derived from an EMBL/GenBank/DDBJ whole genome shotgun (WGS) entry which is preliminary data.</text>
</comment>
<dbReference type="PANTHER" id="PTHR43280">
    <property type="entry name" value="ARAC-FAMILY TRANSCRIPTIONAL REGULATOR"/>
    <property type="match status" value="1"/>
</dbReference>
<reference evidence="5" key="1">
    <citation type="journal article" date="2013" name="Environ. Microbiol.">
        <title>Microbiota from the distal guts of lean and obese adolescents exhibit partial functional redundancy besides clear differences in community structure.</title>
        <authorList>
            <person name="Ferrer M."/>
            <person name="Ruiz A."/>
            <person name="Lanza F."/>
            <person name="Haange S.B."/>
            <person name="Oberbach A."/>
            <person name="Till H."/>
            <person name="Bargiela R."/>
            <person name="Campoy C."/>
            <person name="Segura M.T."/>
            <person name="Richter M."/>
            <person name="von Bergen M."/>
            <person name="Seifert J."/>
            <person name="Suarez A."/>
        </authorList>
    </citation>
    <scope>NUCLEOTIDE SEQUENCE</scope>
</reference>
<dbReference type="PRINTS" id="PR00032">
    <property type="entry name" value="HTHARAC"/>
</dbReference>
<dbReference type="Gene3D" id="1.10.10.60">
    <property type="entry name" value="Homeodomain-like"/>
    <property type="match status" value="1"/>
</dbReference>
<dbReference type="EMBL" id="AJWY01001989">
    <property type="protein sequence ID" value="EKC78943.1"/>
    <property type="molecule type" value="Genomic_DNA"/>
</dbReference>
<evidence type="ECO:0000256" key="3">
    <source>
        <dbReference type="ARBA" id="ARBA00023163"/>
    </source>
</evidence>
<dbReference type="GO" id="GO:0043565">
    <property type="term" value="F:sequence-specific DNA binding"/>
    <property type="evidence" value="ECO:0007669"/>
    <property type="project" value="InterPro"/>
</dbReference>
<dbReference type="Pfam" id="PF12833">
    <property type="entry name" value="HTH_18"/>
    <property type="match status" value="1"/>
</dbReference>
<sequence>FSYSMDVDALNIEKESSDKKFLDKAMQIVKENYKNSYYEISDFIEAMGVSKSLMNKKMQNLTGQSAGQFMRNYRLNLARELIIRNRLTHNMNISEIAYEVGFNDPKYFTRCFTKHFGTTPSSMMENGTD</sequence>
<dbReference type="InterPro" id="IPR009057">
    <property type="entry name" value="Homeodomain-like_sf"/>
</dbReference>
<dbReference type="AlphaFoldDB" id="K1U9V0"/>
<protein>
    <submittedName>
        <fullName evidence="5">Protein containing Helix-turn-helix, AraC domain protein</fullName>
    </submittedName>
</protein>
<evidence type="ECO:0000256" key="2">
    <source>
        <dbReference type="ARBA" id="ARBA00023125"/>
    </source>
</evidence>
<dbReference type="SUPFAM" id="SSF46689">
    <property type="entry name" value="Homeodomain-like"/>
    <property type="match status" value="1"/>
</dbReference>
<dbReference type="PROSITE" id="PS01124">
    <property type="entry name" value="HTH_ARAC_FAMILY_2"/>
    <property type="match status" value="1"/>
</dbReference>
<evidence type="ECO:0000259" key="4">
    <source>
        <dbReference type="PROSITE" id="PS01124"/>
    </source>
</evidence>
<keyword evidence="3" id="KW-0804">Transcription</keyword>
<accession>K1U9V0</accession>
<proteinExistence type="predicted"/>
<dbReference type="InterPro" id="IPR020449">
    <property type="entry name" value="Tscrpt_reg_AraC-type_HTH"/>
</dbReference>
<gene>
    <name evidence="5" type="ORF">LEA_02962</name>
</gene>